<name>A0A183D2B6_9BILA</name>
<evidence type="ECO:0000313" key="2">
    <source>
        <dbReference type="Proteomes" id="UP000271098"/>
    </source>
</evidence>
<dbReference type="AlphaFoldDB" id="A0A183D2B6"/>
<accession>A0A183D2B6</accession>
<dbReference type="EMBL" id="UYRT01004562">
    <property type="protein sequence ID" value="VDK36744.1"/>
    <property type="molecule type" value="Genomic_DNA"/>
</dbReference>
<dbReference type="OrthoDB" id="291007at2759"/>
<protein>
    <submittedName>
        <fullName evidence="1 3">Uncharacterized protein</fullName>
    </submittedName>
</protein>
<evidence type="ECO:0000313" key="1">
    <source>
        <dbReference type="EMBL" id="VDK36744.1"/>
    </source>
</evidence>
<sequence>MSIASKGPANFTLRYIHDSTSNPLPKAPPARWTGNGGITSLIGAENGIDNTWEQVVLKQLPKALQNFGRPSGNPWSQITNIVQSFLKQG</sequence>
<dbReference type="Proteomes" id="UP000271098">
    <property type="component" value="Unassembled WGS sequence"/>
</dbReference>
<keyword evidence="2" id="KW-1185">Reference proteome</keyword>
<organism evidence="3">
    <name type="scientific">Gongylonema pulchrum</name>
    <dbReference type="NCBI Taxonomy" id="637853"/>
    <lineage>
        <taxon>Eukaryota</taxon>
        <taxon>Metazoa</taxon>
        <taxon>Ecdysozoa</taxon>
        <taxon>Nematoda</taxon>
        <taxon>Chromadorea</taxon>
        <taxon>Rhabditida</taxon>
        <taxon>Spirurina</taxon>
        <taxon>Spiruromorpha</taxon>
        <taxon>Spiruroidea</taxon>
        <taxon>Gongylonematidae</taxon>
        <taxon>Gongylonema</taxon>
    </lineage>
</organism>
<dbReference type="WBParaSite" id="GPUH_0000286201-mRNA-1">
    <property type="protein sequence ID" value="GPUH_0000286201-mRNA-1"/>
    <property type="gene ID" value="GPUH_0000286201"/>
</dbReference>
<evidence type="ECO:0000313" key="3">
    <source>
        <dbReference type="WBParaSite" id="GPUH_0000286201-mRNA-1"/>
    </source>
</evidence>
<reference evidence="1 2" key="2">
    <citation type="submission" date="2018-11" db="EMBL/GenBank/DDBJ databases">
        <authorList>
            <consortium name="Pathogen Informatics"/>
        </authorList>
    </citation>
    <scope>NUCLEOTIDE SEQUENCE [LARGE SCALE GENOMIC DNA]</scope>
</reference>
<reference evidence="3" key="1">
    <citation type="submission" date="2016-06" db="UniProtKB">
        <authorList>
            <consortium name="WormBaseParasite"/>
        </authorList>
    </citation>
    <scope>IDENTIFICATION</scope>
</reference>
<proteinExistence type="predicted"/>
<gene>
    <name evidence="1" type="ORF">GPUH_LOCUS2857</name>
</gene>